<protein>
    <submittedName>
        <fullName evidence="3">Uncharacterized protein</fullName>
    </submittedName>
</protein>
<name>A0AAV3QCQ2_LITER</name>
<reference evidence="3 4" key="1">
    <citation type="submission" date="2024-01" db="EMBL/GenBank/DDBJ databases">
        <title>The complete chloroplast genome sequence of Lithospermum erythrorhizon: insights into the phylogenetic relationship among Boraginaceae species and the maternal lineages of purple gromwells.</title>
        <authorList>
            <person name="Okada T."/>
            <person name="Watanabe K."/>
        </authorList>
    </citation>
    <scope>NUCLEOTIDE SEQUENCE [LARGE SCALE GENOMIC DNA]</scope>
</reference>
<proteinExistence type="predicted"/>
<accession>A0AAV3QCQ2</accession>
<dbReference type="Proteomes" id="UP001454036">
    <property type="component" value="Unassembled WGS sequence"/>
</dbReference>
<keyword evidence="1" id="KW-0175">Coiled coil</keyword>
<feature type="region of interest" description="Disordered" evidence="2">
    <location>
        <begin position="1"/>
        <end position="48"/>
    </location>
</feature>
<gene>
    <name evidence="3" type="ORF">LIER_16611</name>
</gene>
<sequence length="604" mass="66973">MEAETNVSVSKKHKQVTTNKASGKAMAPAANDEGASKKKGTRESQTFEGFRKVTSASAVDTGHLRHIRDHYRIETGVKTRIPLAGQTIDALMVNPTAKKGYPIEKGYIPISWEFLNYGLRLPASSFVNSDLTAIDHTPSQLGPFGYSTWLTRVASSLPHSLSQERNILYHGKPGKASPSRWHKYWFLAKDAFSDKVHSSFSTVHTTLGYEESPELAEGLKRLEEGFPETLVLDIFCDPDVLIKAGLSKSIDNFPDINLATLLIAKDGKAVVPNQVSYLEVILGTRLLSEMLAPEAPSSSITSTPVVGISSQPMGLEERSSPLLNTPTPADQTEINLEILSPEPSPFRETSLSANLPHWTPTWDVTEGSSRAAEGIASWASQERGFENNHPFFVDLPYTLPLGLQVTQDTVSKPTTSAAEVSYALSLRLSDSTQRGDEVTRLKTALVSVEKEKDEALSKRDELVDLCQKQHSEHKGLLASAREASKIYKNEVERLKETNRKLQAVNEDYEIHITEAQKMLKSYYDKVCGMEAQIEELHRALDTSVEKFKHSKDYRSLLTYDIATLLRNFCHKVAADFPGILSHFTTFVTSLGEDYVVSLFDEVPD</sequence>
<feature type="compositionally biased region" description="Polar residues" evidence="2">
    <location>
        <begin position="301"/>
        <end position="312"/>
    </location>
</feature>
<comment type="caution">
    <text evidence="3">The sequence shown here is derived from an EMBL/GenBank/DDBJ whole genome shotgun (WGS) entry which is preliminary data.</text>
</comment>
<evidence type="ECO:0000313" key="4">
    <source>
        <dbReference type="Proteomes" id="UP001454036"/>
    </source>
</evidence>
<keyword evidence="4" id="KW-1185">Reference proteome</keyword>
<dbReference type="AlphaFoldDB" id="A0AAV3QCQ2"/>
<dbReference type="EMBL" id="BAABME010003732">
    <property type="protein sequence ID" value="GAA0159942.1"/>
    <property type="molecule type" value="Genomic_DNA"/>
</dbReference>
<evidence type="ECO:0000313" key="3">
    <source>
        <dbReference type="EMBL" id="GAA0159942.1"/>
    </source>
</evidence>
<organism evidence="3 4">
    <name type="scientific">Lithospermum erythrorhizon</name>
    <name type="common">Purple gromwell</name>
    <name type="synonym">Lithospermum officinale var. erythrorhizon</name>
    <dbReference type="NCBI Taxonomy" id="34254"/>
    <lineage>
        <taxon>Eukaryota</taxon>
        <taxon>Viridiplantae</taxon>
        <taxon>Streptophyta</taxon>
        <taxon>Embryophyta</taxon>
        <taxon>Tracheophyta</taxon>
        <taxon>Spermatophyta</taxon>
        <taxon>Magnoliopsida</taxon>
        <taxon>eudicotyledons</taxon>
        <taxon>Gunneridae</taxon>
        <taxon>Pentapetalae</taxon>
        <taxon>asterids</taxon>
        <taxon>lamiids</taxon>
        <taxon>Boraginales</taxon>
        <taxon>Boraginaceae</taxon>
        <taxon>Boraginoideae</taxon>
        <taxon>Lithospermeae</taxon>
        <taxon>Lithospermum</taxon>
    </lineage>
</organism>
<feature type="region of interest" description="Disordered" evidence="2">
    <location>
        <begin position="301"/>
        <end position="328"/>
    </location>
</feature>
<feature type="coiled-coil region" evidence="1">
    <location>
        <begin position="438"/>
        <end position="518"/>
    </location>
</feature>
<evidence type="ECO:0000256" key="2">
    <source>
        <dbReference type="SAM" id="MobiDB-lite"/>
    </source>
</evidence>
<evidence type="ECO:0000256" key="1">
    <source>
        <dbReference type="SAM" id="Coils"/>
    </source>
</evidence>